<evidence type="ECO:0000256" key="11">
    <source>
        <dbReference type="SAM" id="MobiDB-lite"/>
    </source>
</evidence>
<dbReference type="PRINTS" id="PR01374">
    <property type="entry name" value="TONBPROTEIN"/>
</dbReference>
<dbReference type="GO" id="GO:0031992">
    <property type="term" value="F:energy transducer activity"/>
    <property type="evidence" value="ECO:0007669"/>
    <property type="project" value="InterPro"/>
</dbReference>
<dbReference type="GO" id="GO:0055085">
    <property type="term" value="P:transmembrane transport"/>
    <property type="evidence" value="ECO:0007669"/>
    <property type="project" value="InterPro"/>
</dbReference>
<dbReference type="eggNOG" id="COG0810">
    <property type="taxonomic scope" value="Bacteria"/>
</dbReference>
<evidence type="ECO:0000256" key="4">
    <source>
        <dbReference type="ARBA" id="ARBA00022475"/>
    </source>
</evidence>
<dbReference type="HOGENOM" id="CLU_076057_2_2_6"/>
<dbReference type="Gene3D" id="3.30.1150.10">
    <property type="match status" value="1"/>
</dbReference>
<evidence type="ECO:0000256" key="3">
    <source>
        <dbReference type="ARBA" id="ARBA00022448"/>
    </source>
</evidence>
<dbReference type="PANTHER" id="PTHR33446">
    <property type="entry name" value="PROTEIN TONB-RELATED"/>
    <property type="match status" value="1"/>
</dbReference>
<evidence type="ECO:0000256" key="7">
    <source>
        <dbReference type="ARBA" id="ARBA00022927"/>
    </source>
</evidence>
<evidence type="ECO:0000256" key="1">
    <source>
        <dbReference type="ARBA" id="ARBA00004383"/>
    </source>
</evidence>
<dbReference type="SUPFAM" id="SSF74653">
    <property type="entry name" value="TolA/TonB C-terminal domain"/>
    <property type="match status" value="1"/>
</dbReference>
<dbReference type="EMBL" id="CP001616">
    <property type="protein sequence ID" value="ACQ93411.1"/>
    <property type="molecule type" value="Genomic_DNA"/>
</dbReference>
<dbReference type="GO" id="GO:0015891">
    <property type="term" value="P:siderophore transport"/>
    <property type="evidence" value="ECO:0007669"/>
    <property type="project" value="InterPro"/>
</dbReference>
<evidence type="ECO:0000256" key="6">
    <source>
        <dbReference type="ARBA" id="ARBA00022692"/>
    </source>
</evidence>
<proteinExistence type="inferred from homology"/>
<keyword evidence="6 10" id="KW-0812">Transmembrane</keyword>
<evidence type="ECO:0000256" key="10">
    <source>
        <dbReference type="RuleBase" id="RU362123"/>
    </source>
</evidence>
<keyword evidence="8 10" id="KW-1133">Transmembrane helix</keyword>
<keyword evidence="5 10" id="KW-0997">Cell inner membrane</keyword>
<evidence type="ECO:0000313" key="14">
    <source>
        <dbReference type="Proteomes" id="UP000009073"/>
    </source>
</evidence>
<dbReference type="KEGG" id="tau:Tola_1802"/>
<keyword evidence="4 10" id="KW-1003">Cell membrane</keyword>
<dbReference type="STRING" id="595494.Tola_1802"/>
<comment type="function">
    <text evidence="10">Interacts with outer membrane receptor proteins that carry out high-affinity binding and energy dependent uptake into the periplasmic space of specific substrates. It could act to transduce energy from the cytoplasmic membrane to specific energy-requiring processes in the outer membrane, resulting in the release into the periplasm of ligands bound by these outer membrane proteins.</text>
</comment>
<evidence type="ECO:0000259" key="12">
    <source>
        <dbReference type="PROSITE" id="PS52015"/>
    </source>
</evidence>
<dbReference type="InterPro" id="IPR003538">
    <property type="entry name" value="TonB"/>
</dbReference>
<evidence type="ECO:0000313" key="13">
    <source>
        <dbReference type="EMBL" id="ACQ93411.1"/>
    </source>
</evidence>
<dbReference type="NCBIfam" id="TIGR01352">
    <property type="entry name" value="tonB_Cterm"/>
    <property type="match status" value="1"/>
</dbReference>
<name>C4LFP4_TOLAT</name>
<dbReference type="InterPro" id="IPR051045">
    <property type="entry name" value="TonB-dependent_transducer"/>
</dbReference>
<reference evidence="14" key="1">
    <citation type="submission" date="2009-05" db="EMBL/GenBank/DDBJ databases">
        <title>Complete sequence of Tolumonas auensis DSM 9187.</title>
        <authorList>
            <consortium name="US DOE Joint Genome Institute"/>
            <person name="Lucas S."/>
            <person name="Copeland A."/>
            <person name="Lapidus A."/>
            <person name="Glavina del Rio T."/>
            <person name="Tice H."/>
            <person name="Bruce D."/>
            <person name="Goodwin L."/>
            <person name="Pitluck S."/>
            <person name="Chertkov O."/>
            <person name="Brettin T."/>
            <person name="Detter J.C."/>
            <person name="Han C."/>
            <person name="Larimer F."/>
            <person name="Land M."/>
            <person name="Hauser L."/>
            <person name="Kyrpides N."/>
            <person name="Mikhailova N."/>
            <person name="Spring S."/>
            <person name="Beller H."/>
        </authorList>
    </citation>
    <scope>NUCLEOTIDE SEQUENCE [LARGE SCALE GENOMIC DNA]</scope>
    <source>
        <strain evidence="14">DSM 9187 / TA4</strain>
    </source>
</reference>
<comment type="subcellular location">
    <subcellularLocation>
        <location evidence="1 10">Cell inner membrane</location>
        <topology evidence="1 10">Single-pass membrane protein</topology>
        <orientation evidence="1 10">Periplasmic side</orientation>
    </subcellularLocation>
</comment>
<protein>
    <recommendedName>
        <fullName evidence="10">Protein TonB</fullName>
    </recommendedName>
</protein>
<keyword evidence="14" id="KW-1185">Reference proteome</keyword>
<keyword evidence="3 10" id="KW-0813">Transport</keyword>
<dbReference type="GO" id="GO:0030288">
    <property type="term" value="C:outer membrane-bounded periplasmic space"/>
    <property type="evidence" value="ECO:0007669"/>
    <property type="project" value="InterPro"/>
</dbReference>
<dbReference type="PROSITE" id="PS52015">
    <property type="entry name" value="TONB_CTD"/>
    <property type="match status" value="1"/>
</dbReference>
<keyword evidence="7 10" id="KW-0653">Protein transport</keyword>
<feature type="transmembrane region" description="Helical" evidence="10">
    <location>
        <begin position="15"/>
        <end position="35"/>
    </location>
</feature>
<evidence type="ECO:0000256" key="5">
    <source>
        <dbReference type="ARBA" id="ARBA00022519"/>
    </source>
</evidence>
<dbReference type="AlphaFoldDB" id="C4LFP4"/>
<feature type="domain" description="TonB C-terminal" evidence="12">
    <location>
        <begin position="142"/>
        <end position="233"/>
    </location>
</feature>
<evidence type="ECO:0000256" key="8">
    <source>
        <dbReference type="ARBA" id="ARBA00022989"/>
    </source>
</evidence>
<organism evidence="13 14">
    <name type="scientific">Tolumonas auensis (strain DSM 9187 / NBRC 110442 / TA 4)</name>
    <dbReference type="NCBI Taxonomy" id="595494"/>
    <lineage>
        <taxon>Bacteria</taxon>
        <taxon>Pseudomonadati</taxon>
        <taxon>Pseudomonadota</taxon>
        <taxon>Gammaproteobacteria</taxon>
        <taxon>Aeromonadales</taxon>
        <taxon>Aeromonadaceae</taxon>
        <taxon>Tolumonas</taxon>
    </lineage>
</organism>
<dbReference type="Proteomes" id="UP000009073">
    <property type="component" value="Chromosome"/>
</dbReference>
<dbReference type="GO" id="GO:0015031">
    <property type="term" value="P:protein transport"/>
    <property type="evidence" value="ECO:0007669"/>
    <property type="project" value="UniProtKB-UniRule"/>
</dbReference>
<feature type="compositionally biased region" description="Pro residues" evidence="11">
    <location>
        <begin position="72"/>
        <end position="82"/>
    </location>
</feature>
<dbReference type="Pfam" id="PF03544">
    <property type="entry name" value="TonB_C"/>
    <property type="match status" value="1"/>
</dbReference>
<dbReference type="InterPro" id="IPR037682">
    <property type="entry name" value="TonB_C"/>
</dbReference>
<accession>C4LFP4</accession>
<feature type="region of interest" description="Disordered" evidence="11">
    <location>
        <begin position="59"/>
        <end position="104"/>
    </location>
</feature>
<sequence>MIYDAVSYQQNRSGWPVFGGVVLLHGVVLAGMLNYQSVVAKPEMTAATPMTVRWVTPAEEPKPELKAEPQPVAEPEPLTPPPEVKKPSPVKMKPKPPVKPKPVVRQVQPQIKPKIVPPVSVPAQPVKQASETVDIAPPPVEAPKFNAAYLSNPAPVYPRRSRMLEEEGVVKLKVHVSAEGNALGVQLFKSSGFSRLDDAALAAVQNWRFVPAKRGDQSIEGWVIVPVSFKLRS</sequence>
<keyword evidence="10" id="KW-0735">Signal-anchor</keyword>
<dbReference type="GO" id="GO:0098797">
    <property type="term" value="C:plasma membrane protein complex"/>
    <property type="evidence" value="ECO:0007669"/>
    <property type="project" value="TreeGrafter"/>
</dbReference>
<gene>
    <name evidence="13" type="ordered locus">Tola_1802</name>
</gene>
<dbReference type="RefSeq" id="WP_015878882.1">
    <property type="nucleotide sequence ID" value="NC_012691.1"/>
</dbReference>
<dbReference type="OrthoDB" id="9792439at2"/>
<dbReference type="InterPro" id="IPR006260">
    <property type="entry name" value="TonB/TolA_C"/>
</dbReference>
<reference evidence="13 14" key="2">
    <citation type="journal article" date="2011" name="Stand. Genomic Sci.">
        <title>Complete genome sequence of Tolumonas auensis type strain (TA 4).</title>
        <authorList>
            <person name="Chertkov O."/>
            <person name="Copeland A."/>
            <person name="Lucas S."/>
            <person name="Lapidus A."/>
            <person name="Berry K.W."/>
            <person name="Detter J.C."/>
            <person name="Del Rio T.G."/>
            <person name="Hammon N."/>
            <person name="Dalin E."/>
            <person name="Tice H."/>
            <person name="Pitluck S."/>
            <person name="Richardson P."/>
            <person name="Bruce D."/>
            <person name="Goodwin L."/>
            <person name="Han C."/>
            <person name="Tapia R."/>
            <person name="Saunders E."/>
            <person name="Schmutz J."/>
            <person name="Brettin T."/>
            <person name="Larimer F."/>
            <person name="Land M."/>
            <person name="Hauser L."/>
            <person name="Spring S."/>
            <person name="Rohde M."/>
            <person name="Kyrpides N.C."/>
            <person name="Ivanova N."/>
            <person name="Goker M."/>
            <person name="Beller H.R."/>
            <person name="Klenk H.P."/>
            <person name="Woyke T."/>
        </authorList>
    </citation>
    <scope>NUCLEOTIDE SEQUENCE [LARGE SCALE GENOMIC DNA]</scope>
    <source>
        <strain evidence="14">DSM 9187 / TA4</strain>
    </source>
</reference>
<evidence type="ECO:0000256" key="9">
    <source>
        <dbReference type="ARBA" id="ARBA00023136"/>
    </source>
</evidence>
<evidence type="ECO:0000256" key="2">
    <source>
        <dbReference type="ARBA" id="ARBA00006555"/>
    </source>
</evidence>
<comment type="similarity">
    <text evidence="2 10">Belongs to the TonB family.</text>
</comment>
<keyword evidence="9 10" id="KW-0472">Membrane</keyword>
<dbReference type="PANTHER" id="PTHR33446:SF2">
    <property type="entry name" value="PROTEIN TONB"/>
    <property type="match status" value="1"/>
</dbReference>